<keyword evidence="3" id="KW-1185">Reference proteome</keyword>
<keyword evidence="2" id="KW-0732">Signal</keyword>
<evidence type="ECO:0000313" key="4">
    <source>
        <dbReference type="RefSeq" id="XP_065720514.2"/>
    </source>
</evidence>
<feature type="compositionally biased region" description="Low complexity" evidence="1">
    <location>
        <begin position="133"/>
        <end position="145"/>
    </location>
</feature>
<reference evidence="3" key="1">
    <citation type="submission" date="2025-05" db="UniProtKB">
        <authorList>
            <consortium name="RefSeq"/>
        </authorList>
    </citation>
    <scope>NUCLEOTIDE SEQUENCE [LARGE SCALE GENOMIC DNA]</scope>
</reference>
<feature type="region of interest" description="Disordered" evidence="1">
    <location>
        <begin position="286"/>
        <end position="310"/>
    </location>
</feature>
<evidence type="ECO:0000313" key="3">
    <source>
        <dbReference type="Proteomes" id="UP001652628"/>
    </source>
</evidence>
<feature type="region of interest" description="Disordered" evidence="1">
    <location>
        <begin position="222"/>
        <end position="256"/>
    </location>
</feature>
<feature type="compositionally biased region" description="Polar residues" evidence="1">
    <location>
        <begin position="93"/>
        <end position="127"/>
    </location>
</feature>
<evidence type="ECO:0000256" key="1">
    <source>
        <dbReference type="SAM" id="MobiDB-lite"/>
    </source>
</evidence>
<feature type="region of interest" description="Disordered" evidence="1">
    <location>
        <begin position="353"/>
        <end position="386"/>
    </location>
</feature>
<sequence>MKFFCALAILVASSSVLINGDICEPGYSFDHGHVELEGATHILKCDDEYTAFPSSQLLCEGGTLKGEQISCVRSKCADLGTCEKAKSLQFDETSSTQNGTKINIPESSSNDQPTGNFQQETKTNSLDGASGVITSTPPTITIETASTDEEGSSYPPITLSTKTPEISVASTVGMGSSSPETYEKATVVTSENTAPEINQLLPGASTNGNSGLSLPEVYNKETSATEKNEELESTTYKNSTQDPETSTDGTGSSWTETYDKSTSVILENTAPENNRQFPGASTIKAIGHSLPGNDKTTTKTLVKDNPESNEQNVRVFKTPGRTTKTLEKRTTPSTRIYSWTEKKADVQRIPVNKTIGNSPTEAYNRVSPEPPSETTTRRLLDTRNGSNSSNECGIYNLALLICAILTLLYK</sequence>
<evidence type="ECO:0000256" key="2">
    <source>
        <dbReference type="SAM" id="SignalP"/>
    </source>
</evidence>
<gene>
    <name evidence="4" type="primary">LOC136116876</name>
</gene>
<reference evidence="4" key="2">
    <citation type="submission" date="2025-08" db="UniProtKB">
        <authorList>
            <consortium name="RefSeq"/>
        </authorList>
    </citation>
    <scope>IDENTIFICATION</scope>
</reference>
<organism evidence="3 4">
    <name type="scientific">Drosophila suzukii</name>
    <name type="common">Spotted-wing drosophila fruit fly</name>
    <dbReference type="NCBI Taxonomy" id="28584"/>
    <lineage>
        <taxon>Eukaryota</taxon>
        <taxon>Metazoa</taxon>
        <taxon>Ecdysozoa</taxon>
        <taxon>Arthropoda</taxon>
        <taxon>Hexapoda</taxon>
        <taxon>Insecta</taxon>
        <taxon>Pterygota</taxon>
        <taxon>Neoptera</taxon>
        <taxon>Endopterygota</taxon>
        <taxon>Diptera</taxon>
        <taxon>Brachycera</taxon>
        <taxon>Muscomorpha</taxon>
        <taxon>Ephydroidea</taxon>
        <taxon>Drosophilidae</taxon>
        <taxon>Drosophila</taxon>
        <taxon>Sophophora</taxon>
    </lineage>
</organism>
<dbReference type="GeneID" id="136116876"/>
<feature type="compositionally biased region" description="Polar residues" evidence="1">
    <location>
        <begin position="233"/>
        <end position="256"/>
    </location>
</feature>
<name>A0AB40D8P1_DROSZ</name>
<accession>A0AB40D8P1</accession>
<dbReference type="Proteomes" id="UP001652628">
    <property type="component" value="Chromosome 2L"/>
</dbReference>
<proteinExistence type="predicted"/>
<dbReference type="RefSeq" id="XP_065720514.2">
    <property type="nucleotide sequence ID" value="XM_065864442.2"/>
</dbReference>
<protein>
    <submittedName>
        <fullName evidence="4">Serine-rich adhesin for platelets-like</fullName>
    </submittedName>
</protein>
<dbReference type="AlphaFoldDB" id="A0AB40D8P1"/>
<feature type="signal peptide" evidence="2">
    <location>
        <begin position="1"/>
        <end position="20"/>
    </location>
</feature>
<feature type="region of interest" description="Disordered" evidence="1">
    <location>
        <begin position="93"/>
        <end position="160"/>
    </location>
</feature>
<feature type="chain" id="PRO_5045703529" evidence="2">
    <location>
        <begin position="21"/>
        <end position="410"/>
    </location>
</feature>